<keyword evidence="4" id="KW-0808">Transferase</keyword>
<dbReference type="NCBIfam" id="TIGR02210">
    <property type="entry name" value="rodA_shape"/>
    <property type="match status" value="1"/>
</dbReference>
<evidence type="ECO:0000256" key="9">
    <source>
        <dbReference type="ARBA" id="ARBA00023136"/>
    </source>
</evidence>
<gene>
    <name evidence="14" type="primary">rodA</name>
    <name evidence="14" type="ORF">H9804_03330</name>
</gene>
<keyword evidence="10" id="KW-0961">Cell wall biogenesis/degradation</keyword>
<evidence type="ECO:0000256" key="6">
    <source>
        <dbReference type="ARBA" id="ARBA00022960"/>
    </source>
</evidence>
<dbReference type="Pfam" id="PF01098">
    <property type="entry name" value="FTSW_RODA_SPOVE"/>
    <property type="match status" value="1"/>
</dbReference>
<evidence type="ECO:0000256" key="11">
    <source>
        <dbReference type="ARBA" id="ARBA00032370"/>
    </source>
</evidence>
<dbReference type="GO" id="GO:0005886">
    <property type="term" value="C:plasma membrane"/>
    <property type="evidence" value="ECO:0007669"/>
    <property type="project" value="TreeGrafter"/>
</dbReference>
<dbReference type="EMBL" id="DXAQ01000049">
    <property type="protein sequence ID" value="HIZ88953.1"/>
    <property type="molecule type" value="Genomic_DNA"/>
</dbReference>
<feature type="transmembrane region" description="Helical" evidence="13">
    <location>
        <begin position="12"/>
        <end position="32"/>
    </location>
</feature>
<keyword evidence="3" id="KW-0328">Glycosyltransferase</keyword>
<dbReference type="GO" id="GO:0016757">
    <property type="term" value="F:glycosyltransferase activity"/>
    <property type="evidence" value="ECO:0007669"/>
    <property type="project" value="UniProtKB-KW"/>
</dbReference>
<dbReference type="GO" id="GO:0008360">
    <property type="term" value="P:regulation of cell shape"/>
    <property type="evidence" value="ECO:0007669"/>
    <property type="project" value="UniProtKB-KW"/>
</dbReference>
<dbReference type="GO" id="GO:0015648">
    <property type="term" value="F:lipid-linked peptidoglycan transporter activity"/>
    <property type="evidence" value="ECO:0007669"/>
    <property type="project" value="TreeGrafter"/>
</dbReference>
<evidence type="ECO:0000256" key="13">
    <source>
        <dbReference type="SAM" id="Phobius"/>
    </source>
</evidence>
<protein>
    <recommendedName>
        <fullName evidence="12">Cell wall polymerase</fullName>
    </recommendedName>
    <alternativeName>
        <fullName evidence="11">Peptidoglycan polymerase</fullName>
    </alternativeName>
</protein>
<dbReference type="Proteomes" id="UP000824176">
    <property type="component" value="Unassembled WGS sequence"/>
</dbReference>
<feature type="transmembrane region" description="Helical" evidence="13">
    <location>
        <begin position="186"/>
        <end position="204"/>
    </location>
</feature>
<sequence length="369" mass="41145">MFAKFKKYLLEMDYLLLAIVLCLAGIGVVSIYSAGYNPYTGETDSFYKRQLMWLMLGVISFFIMSYVNYRKIVRLTPFIYGAGIILLLIVLILGHIKMGAQRWIGVGPFRLQPSELFKIIWVISLSWLFMDFDGRPLSLLKIIQKSWMLIPPFLLVFSQPDLGTALTYVAVWGMILLMLGVKRHVFVTALIAIAVIVPIGWNNLHDYQQTRVKVFLGLVQDKQGDGYHAEQSKVAVGSGGITGKGFLGGTQAHLSFLPESHTDFIFAVFNEEQGLIGGTVVILLFLFLIFKIFSIAIKTKEAAGKLIAMGVGCYIFFQFIINAGMTVGMVPIVGIPMPFVSYGGTSLLSFFTMIGIVNSIHLRRYSITE</sequence>
<evidence type="ECO:0000313" key="15">
    <source>
        <dbReference type="Proteomes" id="UP000824176"/>
    </source>
</evidence>
<reference evidence="14" key="1">
    <citation type="journal article" date="2021" name="PeerJ">
        <title>Extensive microbial diversity within the chicken gut microbiome revealed by metagenomics and culture.</title>
        <authorList>
            <person name="Gilroy R."/>
            <person name="Ravi A."/>
            <person name="Getino M."/>
            <person name="Pursley I."/>
            <person name="Horton D.L."/>
            <person name="Alikhan N.F."/>
            <person name="Baker D."/>
            <person name="Gharbi K."/>
            <person name="Hall N."/>
            <person name="Watson M."/>
            <person name="Adriaenssens E.M."/>
            <person name="Foster-Nyarko E."/>
            <person name="Jarju S."/>
            <person name="Secka A."/>
            <person name="Antonio M."/>
            <person name="Oren A."/>
            <person name="Chaudhuri R.R."/>
            <person name="La Ragione R."/>
            <person name="Hildebrand F."/>
            <person name="Pallen M.J."/>
        </authorList>
    </citation>
    <scope>NUCLEOTIDE SEQUENCE</scope>
    <source>
        <strain evidence="14">ChiW4-1371</strain>
    </source>
</reference>
<dbReference type="GO" id="GO:0009252">
    <property type="term" value="P:peptidoglycan biosynthetic process"/>
    <property type="evidence" value="ECO:0007669"/>
    <property type="project" value="UniProtKB-KW"/>
</dbReference>
<comment type="subcellular location">
    <subcellularLocation>
        <location evidence="1">Membrane</location>
        <topology evidence="1">Multi-pass membrane protein</topology>
    </subcellularLocation>
</comment>
<dbReference type="GO" id="GO:0051301">
    <property type="term" value="P:cell division"/>
    <property type="evidence" value="ECO:0007669"/>
    <property type="project" value="InterPro"/>
</dbReference>
<dbReference type="InterPro" id="IPR018365">
    <property type="entry name" value="Cell_cycle_FtsW-rel_CS"/>
</dbReference>
<dbReference type="AlphaFoldDB" id="A0A9D2GRZ6"/>
<evidence type="ECO:0000256" key="7">
    <source>
        <dbReference type="ARBA" id="ARBA00022984"/>
    </source>
</evidence>
<feature type="transmembrane region" description="Helical" evidence="13">
    <location>
        <begin position="274"/>
        <end position="294"/>
    </location>
</feature>
<keyword evidence="5 13" id="KW-0812">Transmembrane</keyword>
<keyword evidence="8 13" id="KW-1133">Transmembrane helix</keyword>
<reference evidence="14" key="2">
    <citation type="submission" date="2021-04" db="EMBL/GenBank/DDBJ databases">
        <authorList>
            <person name="Gilroy R."/>
        </authorList>
    </citation>
    <scope>NUCLEOTIDE SEQUENCE</scope>
    <source>
        <strain evidence="14">ChiW4-1371</strain>
    </source>
</reference>
<evidence type="ECO:0000256" key="1">
    <source>
        <dbReference type="ARBA" id="ARBA00004141"/>
    </source>
</evidence>
<dbReference type="GO" id="GO:0071555">
    <property type="term" value="P:cell wall organization"/>
    <property type="evidence" value="ECO:0007669"/>
    <property type="project" value="UniProtKB-KW"/>
</dbReference>
<evidence type="ECO:0000256" key="12">
    <source>
        <dbReference type="ARBA" id="ARBA00033270"/>
    </source>
</evidence>
<feature type="transmembrane region" description="Helical" evidence="13">
    <location>
        <begin position="162"/>
        <end position="179"/>
    </location>
</feature>
<feature type="transmembrane region" description="Helical" evidence="13">
    <location>
        <begin position="306"/>
        <end position="333"/>
    </location>
</feature>
<keyword evidence="2" id="KW-1003">Cell membrane</keyword>
<name>A0A9D2GRZ6_9BACT</name>
<dbReference type="GO" id="GO:0032153">
    <property type="term" value="C:cell division site"/>
    <property type="evidence" value="ECO:0007669"/>
    <property type="project" value="TreeGrafter"/>
</dbReference>
<evidence type="ECO:0000256" key="3">
    <source>
        <dbReference type="ARBA" id="ARBA00022676"/>
    </source>
</evidence>
<evidence type="ECO:0000256" key="2">
    <source>
        <dbReference type="ARBA" id="ARBA00022475"/>
    </source>
</evidence>
<evidence type="ECO:0000256" key="10">
    <source>
        <dbReference type="ARBA" id="ARBA00023316"/>
    </source>
</evidence>
<dbReference type="InterPro" id="IPR001182">
    <property type="entry name" value="FtsW/RodA"/>
</dbReference>
<evidence type="ECO:0000256" key="5">
    <source>
        <dbReference type="ARBA" id="ARBA00022692"/>
    </source>
</evidence>
<keyword evidence="6" id="KW-0133">Cell shape</keyword>
<evidence type="ECO:0000256" key="4">
    <source>
        <dbReference type="ARBA" id="ARBA00022679"/>
    </source>
</evidence>
<feature type="transmembrane region" description="Helical" evidence="13">
    <location>
        <begin position="52"/>
        <end position="69"/>
    </location>
</feature>
<evidence type="ECO:0000256" key="8">
    <source>
        <dbReference type="ARBA" id="ARBA00022989"/>
    </source>
</evidence>
<accession>A0A9D2GRZ6</accession>
<dbReference type="InterPro" id="IPR011923">
    <property type="entry name" value="RodA/MrdB"/>
</dbReference>
<dbReference type="PROSITE" id="PS00428">
    <property type="entry name" value="FTSW_RODA_SPOVE"/>
    <property type="match status" value="1"/>
</dbReference>
<dbReference type="PANTHER" id="PTHR30474">
    <property type="entry name" value="CELL CYCLE PROTEIN"/>
    <property type="match status" value="1"/>
</dbReference>
<proteinExistence type="predicted"/>
<keyword evidence="7" id="KW-0573">Peptidoglycan synthesis</keyword>
<organism evidence="14 15">
    <name type="scientific">Candidatus Mucispirillum faecigallinarum</name>
    <dbReference type="NCBI Taxonomy" id="2838699"/>
    <lineage>
        <taxon>Bacteria</taxon>
        <taxon>Pseudomonadati</taxon>
        <taxon>Deferribacterota</taxon>
        <taxon>Deferribacteres</taxon>
        <taxon>Deferribacterales</taxon>
        <taxon>Mucispirillaceae</taxon>
        <taxon>Mucispirillum</taxon>
    </lineage>
</organism>
<feature type="transmembrane region" description="Helical" evidence="13">
    <location>
        <begin position="78"/>
        <end position="96"/>
    </location>
</feature>
<comment type="caution">
    <text evidence="14">The sequence shown here is derived from an EMBL/GenBank/DDBJ whole genome shotgun (WGS) entry which is preliminary data.</text>
</comment>
<keyword evidence="9 13" id="KW-0472">Membrane</keyword>
<feature type="transmembrane region" description="Helical" evidence="13">
    <location>
        <begin position="339"/>
        <end position="360"/>
    </location>
</feature>
<dbReference type="PANTHER" id="PTHR30474:SF1">
    <property type="entry name" value="PEPTIDOGLYCAN GLYCOSYLTRANSFERASE MRDB"/>
    <property type="match status" value="1"/>
</dbReference>
<evidence type="ECO:0000313" key="14">
    <source>
        <dbReference type="EMBL" id="HIZ88953.1"/>
    </source>
</evidence>